<dbReference type="InterPro" id="IPR051910">
    <property type="entry name" value="ComF/GntX_DNA_util-trans"/>
</dbReference>
<dbReference type="EMBL" id="BMFT01000002">
    <property type="protein sequence ID" value="GGH32957.1"/>
    <property type="molecule type" value="Genomic_DNA"/>
</dbReference>
<dbReference type="Proteomes" id="UP000659344">
    <property type="component" value="Unassembled WGS sequence"/>
</dbReference>
<sequence length="209" mass="23443">MSYNATMREWLGQYKFRGHEAYGPVLSRMMGWAMKRMLRELASGKKGASVQFDAVTFVPISATRLAERGFNQAEWLARGAAATGNVPLLPLLERTRHTEKQSFKNRHERLHDMEGLFGFLPDAVERLESVVSAPQPLSWLDSSFLFRRRKGEGKNGSLSNLSETPLKLLLIDDVYTTGSTVDACSVVLLKVCSLLGRKGEVYCLTWARS</sequence>
<dbReference type="PANTHER" id="PTHR47505">
    <property type="entry name" value="DNA UTILIZATION PROTEIN YHGH"/>
    <property type="match status" value="1"/>
</dbReference>
<dbReference type="PANTHER" id="PTHR47505:SF1">
    <property type="entry name" value="DNA UTILIZATION PROTEIN YHGH"/>
    <property type="match status" value="1"/>
</dbReference>
<name>A0ABQ1YNQ7_9BACL</name>
<protein>
    <recommendedName>
        <fullName evidence="4">ComF family protein</fullName>
    </recommendedName>
</protein>
<keyword evidence="3" id="KW-1185">Reference proteome</keyword>
<dbReference type="InterPro" id="IPR000836">
    <property type="entry name" value="PRTase_dom"/>
</dbReference>
<proteinExistence type="inferred from homology"/>
<evidence type="ECO:0000313" key="3">
    <source>
        <dbReference type="Proteomes" id="UP000659344"/>
    </source>
</evidence>
<evidence type="ECO:0000256" key="1">
    <source>
        <dbReference type="ARBA" id="ARBA00008007"/>
    </source>
</evidence>
<dbReference type="Gene3D" id="3.40.50.2020">
    <property type="match status" value="1"/>
</dbReference>
<comment type="similarity">
    <text evidence="1">Belongs to the ComF/GntX family.</text>
</comment>
<accession>A0ABQ1YNQ7</accession>
<dbReference type="InterPro" id="IPR029057">
    <property type="entry name" value="PRTase-like"/>
</dbReference>
<comment type="caution">
    <text evidence="2">The sequence shown here is derived from an EMBL/GenBank/DDBJ whole genome shotgun (WGS) entry which is preliminary data.</text>
</comment>
<organism evidence="2 3">
    <name type="scientific">Paenibacillus segetis</name>
    <dbReference type="NCBI Taxonomy" id="1325360"/>
    <lineage>
        <taxon>Bacteria</taxon>
        <taxon>Bacillati</taxon>
        <taxon>Bacillota</taxon>
        <taxon>Bacilli</taxon>
        <taxon>Bacillales</taxon>
        <taxon>Paenibacillaceae</taxon>
        <taxon>Paenibacillus</taxon>
    </lineage>
</organism>
<dbReference type="SUPFAM" id="SSF53271">
    <property type="entry name" value="PRTase-like"/>
    <property type="match status" value="1"/>
</dbReference>
<reference evidence="3" key="1">
    <citation type="journal article" date="2019" name="Int. J. Syst. Evol. Microbiol.">
        <title>The Global Catalogue of Microorganisms (GCM) 10K type strain sequencing project: providing services to taxonomists for standard genome sequencing and annotation.</title>
        <authorList>
            <consortium name="The Broad Institute Genomics Platform"/>
            <consortium name="The Broad Institute Genome Sequencing Center for Infectious Disease"/>
            <person name="Wu L."/>
            <person name="Ma J."/>
        </authorList>
    </citation>
    <scope>NUCLEOTIDE SEQUENCE [LARGE SCALE GENOMIC DNA]</scope>
    <source>
        <strain evidence="3">CGMCC 1.12769</strain>
    </source>
</reference>
<dbReference type="CDD" id="cd06223">
    <property type="entry name" value="PRTases_typeI"/>
    <property type="match status" value="1"/>
</dbReference>
<evidence type="ECO:0008006" key="4">
    <source>
        <dbReference type="Google" id="ProtNLM"/>
    </source>
</evidence>
<gene>
    <name evidence="2" type="ORF">GCM10008013_37700</name>
</gene>
<evidence type="ECO:0000313" key="2">
    <source>
        <dbReference type="EMBL" id="GGH32957.1"/>
    </source>
</evidence>